<protein>
    <submittedName>
        <fullName evidence="3">Pimeloyl-ACP methyl ester carboxylesterase</fullName>
    </submittedName>
</protein>
<evidence type="ECO:0000256" key="1">
    <source>
        <dbReference type="ARBA" id="ARBA00022801"/>
    </source>
</evidence>
<dbReference type="InterPro" id="IPR029058">
    <property type="entry name" value="AB_hydrolase_fold"/>
</dbReference>
<comment type="caution">
    <text evidence="3">The sequence shown here is derived from an EMBL/GenBank/DDBJ whole genome shotgun (WGS) entry which is preliminary data.</text>
</comment>
<dbReference type="InterPro" id="IPR000073">
    <property type="entry name" value="AB_hydrolase_1"/>
</dbReference>
<dbReference type="InterPro" id="IPR000639">
    <property type="entry name" value="Epox_hydrolase-like"/>
</dbReference>
<feature type="domain" description="AB hydrolase-1" evidence="2">
    <location>
        <begin position="16"/>
        <end position="243"/>
    </location>
</feature>
<dbReference type="Gene3D" id="3.40.50.1820">
    <property type="entry name" value="alpha/beta hydrolase"/>
    <property type="match status" value="1"/>
</dbReference>
<evidence type="ECO:0000313" key="3">
    <source>
        <dbReference type="EMBL" id="PTR20941.1"/>
    </source>
</evidence>
<dbReference type="AlphaFoldDB" id="A0A2T5KEV8"/>
<proteinExistence type="predicted"/>
<name>A0A2T5KEV8_9RHOB</name>
<dbReference type="Pfam" id="PF00561">
    <property type="entry name" value="Abhydrolase_1"/>
    <property type="match status" value="1"/>
</dbReference>
<dbReference type="OrthoDB" id="9808398at2"/>
<dbReference type="Proteomes" id="UP000244060">
    <property type="component" value="Unassembled WGS sequence"/>
</dbReference>
<dbReference type="PRINTS" id="PR00412">
    <property type="entry name" value="EPOXHYDRLASE"/>
</dbReference>
<dbReference type="RefSeq" id="WP_108220085.1">
    <property type="nucleotide sequence ID" value="NZ_CP090021.1"/>
</dbReference>
<keyword evidence="1" id="KW-0378">Hydrolase</keyword>
<dbReference type="EMBL" id="QAOT01000001">
    <property type="protein sequence ID" value="PTR20941.1"/>
    <property type="molecule type" value="Genomic_DNA"/>
</dbReference>
<dbReference type="PRINTS" id="PR00111">
    <property type="entry name" value="ABHYDROLASE"/>
</dbReference>
<reference evidence="3 4" key="1">
    <citation type="submission" date="2018-04" db="EMBL/GenBank/DDBJ databases">
        <title>Genomic Encyclopedia of Type Strains, Phase III (KMG-III): the genomes of soil and plant-associated and newly described type strains.</title>
        <authorList>
            <person name="Whitman W."/>
        </authorList>
    </citation>
    <scope>NUCLEOTIDE SEQUENCE [LARGE SCALE GENOMIC DNA]</scope>
    <source>
        <strain evidence="3 4">KA25</strain>
    </source>
</reference>
<gene>
    <name evidence="3" type="ORF">C8J28_101262</name>
</gene>
<sequence length="256" mass="28487">MLNMTLYRAEQPSDAPPLLIAHGLFGSARNWGVICRRLAETRKVIAVDMRNHGDSPWTETHRYPDMAADLAEVIRAQGGQADVLGHSMGGKAAMMLALTEPERVRRLVVADVAPVAYDHDQTRNVDVMRGLDPATVATRGDADRKLAEVLPDAGLRAFFLQSLDLKSDPPRWRLNLDLLAAEMPHIVGWPAVEGRFEGPTLFLTGELSTYVRPEHRETILRLFPAARFAELKGAGHWLHAEKPRAFEDTVRVFLDA</sequence>
<dbReference type="GO" id="GO:0016787">
    <property type="term" value="F:hydrolase activity"/>
    <property type="evidence" value="ECO:0007669"/>
    <property type="project" value="UniProtKB-KW"/>
</dbReference>
<accession>A0A2T5KEV8</accession>
<dbReference type="PANTHER" id="PTHR46118">
    <property type="entry name" value="PROTEIN ABHD11"/>
    <property type="match status" value="1"/>
</dbReference>
<dbReference type="PANTHER" id="PTHR46118:SF4">
    <property type="entry name" value="PROTEIN ABHD11"/>
    <property type="match status" value="1"/>
</dbReference>
<evidence type="ECO:0000259" key="2">
    <source>
        <dbReference type="Pfam" id="PF00561"/>
    </source>
</evidence>
<evidence type="ECO:0000313" key="4">
    <source>
        <dbReference type="Proteomes" id="UP000244060"/>
    </source>
</evidence>
<dbReference type="SUPFAM" id="SSF53474">
    <property type="entry name" value="alpha/beta-Hydrolases"/>
    <property type="match status" value="1"/>
</dbReference>
<keyword evidence="4" id="KW-1185">Reference proteome</keyword>
<organism evidence="3 4">
    <name type="scientific">Cereibacter azotoformans</name>
    <dbReference type="NCBI Taxonomy" id="43057"/>
    <lineage>
        <taxon>Bacteria</taxon>
        <taxon>Pseudomonadati</taxon>
        <taxon>Pseudomonadota</taxon>
        <taxon>Alphaproteobacteria</taxon>
        <taxon>Rhodobacterales</taxon>
        <taxon>Paracoccaceae</taxon>
        <taxon>Cereibacter</taxon>
    </lineage>
</organism>